<feature type="compositionally biased region" description="Polar residues" evidence="1">
    <location>
        <begin position="222"/>
        <end position="235"/>
    </location>
</feature>
<feature type="compositionally biased region" description="Pro residues" evidence="1">
    <location>
        <begin position="278"/>
        <end position="291"/>
    </location>
</feature>
<organism evidence="2 3">
    <name type="scientific">Seiridium cardinale</name>
    <dbReference type="NCBI Taxonomy" id="138064"/>
    <lineage>
        <taxon>Eukaryota</taxon>
        <taxon>Fungi</taxon>
        <taxon>Dikarya</taxon>
        <taxon>Ascomycota</taxon>
        <taxon>Pezizomycotina</taxon>
        <taxon>Sordariomycetes</taxon>
        <taxon>Xylariomycetidae</taxon>
        <taxon>Amphisphaeriales</taxon>
        <taxon>Sporocadaceae</taxon>
        <taxon>Seiridium</taxon>
    </lineage>
</organism>
<accession>A0ABR2XYI4</accession>
<gene>
    <name evidence="2" type="ORF">SCAR479_04471</name>
</gene>
<feature type="compositionally biased region" description="Polar residues" evidence="1">
    <location>
        <begin position="255"/>
        <end position="266"/>
    </location>
</feature>
<feature type="region of interest" description="Disordered" evidence="1">
    <location>
        <begin position="309"/>
        <end position="512"/>
    </location>
</feature>
<name>A0ABR2XYI4_9PEZI</name>
<feature type="compositionally biased region" description="Basic and acidic residues" evidence="1">
    <location>
        <begin position="45"/>
        <end position="55"/>
    </location>
</feature>
<sequence>MTTDGASRPSVDGARPTSRFQEGSMNDRASAAPPVQFLGPEEAAEFERQFYRAESAKNGTQRAPKRTRSLSRRRERPISAQAQLQSLPYATLQLQEEQAKPRQEEEQTDAAQKKPGLLGRVREALFGKSTALKPVASNVQNEIGKRTSLQQPPTSYTQAPARPMPIPVQRDTRKSLSQSAVPQLPASFHGPASSMNDRPSRDEIMASYNELMATGFFKAHAIQSTRQPAPGSQPNVRRAAPPLPTIPSPDRPSVDQGSERPSFNITPPSPGGREFVVPPMPSSLPPPPPIFPSHQVRLKPSWESFRNGLRGRKRARADCSDDNASESASMLSQSLASSSATHQIATQVGGIGRRVSKKLRKMPSAISNQLQAKSDGMIRVVPPSSDGPETEREDRAVRMRSPSPASPGMATGHKDRGTIGSRRGSISGRLRKRADKGKSPSRPPVALNNYPHLDPHRVARGPQPDHRTANWEPMDVDGANSSRASPDSIQREHELENAARLLGGGQMEAAAQEPLSVMPDMNRGIPSVPQIPKYYKHGRTSVDENSGMGVTYGLAL</sequence>
<feature type="compositionally biased region" description="Polar residues" evidence="1">
    <location>
        <begin position="479"/>
        <end position="488"/>
    </location>
</feature>
<evidence type="ECO:0000313" key="2">
    <source>
        <dbReference type="EMBL" id="KAK9778847.1"/>
    </source>
</evidence>
<feature type="compositionally biased region" description="Basic residues" evidence="1">
    <location>
        <begin position="63"/>
        <end position="75"/>
    </location>
</feature>
<feature type="compositionally biased region" description="Polar residues" evidence="1">
    <location>
        <begin position="142"/>
        <end position="158"/>
    </location>
</feature>
<feature type="region of interest" description="Disordered" evidence="1">
    <location>
        <begin position="221"/>
        <end position="296"/>
    </location>
</feature>
<proteinExistence type="predicted"/>
<dbReference type="Proteomes" id="UP001465668">
    <property type="component" value="Unassembled WGS sequence"/>
</dbReference>
<evidence type="ECO:0000313" key="3">
    <source>
        <dbReference type="Proteomes" id="UP001465668"/>
    </source>
</evidence>
<feature type="region of interest" description="Disordered" evidence="1">
    <location>
        <begin position="142"/>
        <end position="200"/>
    </location>
</feature>
<evidence type="ECO:0000256" key="1">
    <source>
        <dbReference type="SAM" id="MobiDB-lite"/>
    </source>
</evidence>
<comment type="caution">
    <text evidence="2">The sequence shown here is derived from an EMBL/GenBank/DDBJ whole genome shotgun (WGS) entry which is preliminary data.</text>
</comment>
<feature type="compositionally biased region" description="Low complexity" evidence="1">
    <location>
        <begin position="325"/>
        <end position="340"/>
    </location>
</feature>
<feature type="compositionally biased region" description="Polar residues" evidence="1">
    <location>
        <begin position="80"/>
        <end position="96"/>
    </location>
</feature>
<feature type="compositionally biased region" description="Pro residues" evidence="1">
    <location>
        <begin position="241"/>
        <end position="250"/>
    </location>
</feature>
<dbReference type="EMBL" id="JARVKM010000014">
    <property type="protein sequence ID" value="KAK9778847.1"/>
    <property type="molecule type" value="Genomic_DNA"/>
</dbReference>
<feature type="compositionally biased region" description="Low complexity" evidence="1">
    <location>
        <begin position="418"/>
        <end position="428"/>
    </location>
</feature>
<keyword evidence="3" id="KW-1185">Reference proteome</keyword>
<feature type="compositionally biased region" description="Basic and acidic residues" evidence="1">
    <location>
        <begin position="453"/>
        <end position="469"/>
    </location>
</feature>
<protein>
    <submittedName>
        <fullName evidence="2">Uncharacterized protein</fullName>
    </submittedName>
</protein>
<reference evidence="2 3" key="1">
    <citation type="submission" date="2024-02" db="EMBL/GenBank/DDBJ databases">
        <title>First draft genome assembly of two strains of Seiridium cardinale.</title>
        <authorList>
            <person name="Emiliani G."/>
            <person name="Scali E."/>
        </authorList>
    </citation>
    <scope>NUCLEOTIDE SEQUENCE [LARGE SCALE GENOMIC DNA]</scope>
    <source>
        <strain evidence="2 3">BM-138-000479</strain>
    </source>
</reference>
<feature type="region of interest" description="Disordered" evidence="1">
    <location>
        <begin position="1"/>
        <end position="117"/>
    </location>
</feature>